<dbReference type="PANTHER" id="PTHR33542">
    <property type="entry name" value="SIROHYDROCHLORIN FERROCHELATASE, CHLOROPLASTIC"/>
    <property type="match status" value="1"/>
</dbReference>
<organism evidence="3 4">
    <name type="scientific">Rarobacter faecitabidus</name>
    <dbReference type="NCBI Taxonomy" id="13243"/>
    <lineage>
        <taxon>Bacteria</taxon>
        <taxon>Bacillati</taxon>
        <taxon>Actinomycetota</taxon>
        <taxon>Actinomycetes</taxon>
        <taxon>Micrococcales</taxon>
        <taxon>Rarobacteraceae</taxon>
        <taxon>Rarobacter</taxon>
    </lineage>
</organism>
<gene>
    <name evidence="3" type="ORF">FB461_0871</name>
</gene>
<dbReference type="GO" id="GO:0016829">
    <property type="term" value="F:lyase activity"/>
    <property type="evidence" value="ECO:0007669"/>
    <property type="project" value="UniProtKB-KW"/>
</dbReference>
<evidence type="ECO:0000256" key="1">
    <source>
        <dbReference type="ARBA" id="ARBA00022723"/>
    </source>
</evidence>
<dbReference type="Proteomes" id="UP000315389">
    <property type="component" value="Unassembled WGS sequence"/>
</dbReference>
<name>A0A542ZVN8_RARFA</name>
<sequence length="229" mass="23801">MTALIACSHGTNDEEGRIAIRALVEQARAALPGTQIAQAFVDVESPDLVDVLKDVTAKQGAVVVPLLLSTGYHTNVDITRAVAAHHRASQAPPLGTHPLVAEVVLDRLLAALPEGWRRGDHVVLAAAGSSNPAAVADVEVVADRLRQAVPVPVTIGYASANTPRIAEAVTAARGNGAERVIVASYVLAPGYFAGLVRQAGGDVVSLPLAPDERLAAVIADRFTTVLRSR</sequence>
<evidence type="ECO:0000313" key="4">
    <source>
        <dbReference type="Proteomes" id="UP000315389"/>
    </source>
</evidence>
<reference evidence="3 4" key="1">
    <citation type="submission" date="2019-06" db="EMBL/GenBank/DDBJ databases">
        <title>Sequencing the genomes of 1000 actinobacteria strains.</title>
        <authorList>
            <person name="Klenk H.-P."/>
        </authorList>
    </citation>
    <scope>NUCLEOTIDE SEQUENCE [LARGE SCALE GENOMIC DNA]</scope>
    <source>
        <strain evidence="3 4">DSM 4813</strain>
    </source>
</reference>
<accession>A0A542ZVN8</accession>
<keyword evidence="1" id="KW-0479">Metal-binding</keyword>
<dbReference type="AlphaFoldDB" id="A0A542ZVN8"/>
<proteinExistence type="predicted"/>
<dbReference type="EMBL" id="VFOS01000001">
    <property type="protein sequence ID" value="TQL64369.1"/>
    <property type="molecule type" value="Genomic_DNA"/>
</dbReference>
<dbReference type="SUPFAM" id="SSF53800">
    <property type="entry name" value="Chelatase"/>
    <property type="match status" value="1"/>
</dbReference>
<dbReference type="Gene3D" id="3.40.50.1400">
    <property type="match status" value="2"/>
</dbReference>
<dbReference type="GO" id="GO:0046872">
    <property type="term" value="F:metal ion binding"/>
    <property type="evidence" value="ECO:0007669"/>
    <property type="project" value="UniProtKB-KW"/>
</dbReference>
<protein>
    <submittedName>
        <fullName evidence="3">Sirohydrochlorin ferrochelatase</fullName>
    </submittedName>
</protein>
<dbReference type="PANTHER" id="PTHR33542:SF5">
    <property type="entry name" value="FERROCHELATASE CHE1"/>
    <property type="match status" value="1"/>
</dbReference>
<dbReference type="RefSeq" id="WP_142119261.1">
    <property type="nucleotide sequence ID" value="NZ_BAAASV010000003.1"/>
</dbReference>
<evidence type="ECO:0000256" key="2">
    <source>
        <dbReference type="ARBA" id="ARBA00023239"/>
    </source>
</evidence>
<keyword evidence="2" id="KW-0456">Lyase</keyword>
<keyword evidence="4" id="KW-1185">Reference proteome</keyword>
<comment type="caution">
    <text evidence="3">The sequence shown here is derived from an EMBL/GenBank/DDBJ whole genome shotgun (WGS) entry which is preliminary data.</text>
</comment>
<dbReference type="Pfam" id="PF01903">
    <property type="entry name" value="CbiX"/>
    <property type="match status" value="2"/>
</dbReference>
<evidence type="ECO:0000313" key="3">
    <source>
        <dbReference type="EMBL" id="TQL64369.1"/>
    </source>
</evidence>
<dbReference type="CDD" id="cd03416">
    <property type="entry name" value="CbiX_SirB_N"/>
    <property type="match status" value="1"/>
</dbReference>
<dbReference type="OrthoDB" id="7345302at2"/>
<dbReference type="InterPro" id="IPR050963">
    <property type="entry name" value="Sirohydro_Cobaltochel/CbiX"/>
</dbReference>
<dbReference type="InterPro" id="IPR002762">
    <property type="entry name" value="CbiX-like"/>
</dbReference>